<keyword evidence="2 4" id="KW-0853">WD repeat</keyword>
<dbReference type="PROSITE" id="PS00678">
    <property type="entry name" value="WD_REPEATS_1"/>
    <property type="match status" value="1"/>
</dbReference>
<proteinExistence type="inferred from homology"/>
<keyword evidence="3" id="KW-0677">Repeat</keyword>
<dbReference type="InterPro" id="IPR019775">
    <property type="entry name" value="WD40_repeat_CS"/>
</dbReference>
<protein>
    <submittedName>
        <fullName evidence="6">Protein tssc1</fullName>
    </submittedName>
</protein>
<feature type="repeat" description="WD" evidence="4">
    <location>
        <begin position="143"/>
        <end position="178"/>
    </location>
</feature>
<reference evidence="6" key="1">
    <citation type="submission" date="2014-05" db="EMBL/GenBank/DDBJ databases">
        <title>The transcriptome of the halophilic microalga Tetraselmis sp. GSL018 isolated from the Great Salt Lake, Utah.</title>
        <authorList>
            <person name="Jinkerson R.E."/>
            <person name="D'Adamo S."/>
            <person name="Posewitz M.C."/>
        </authorList>
    </citation>
    <scope>NUCLEOTIDE SEQUENCE</scope>
    <source>
        <strain evidence="6">GSL018</strain>
    </source>
</reference>
<name>A0A061SLG9_9CHLO</name>
<organism evidence="6">
    <name type="scientific">Tetraselmis sp. GSL018</name>
    <dbReference type="NCBI Taxonomy" id="582737"/>
    <lineage>
        <taxon>Eukaryota</taxon>
        <taxon>Viridiplantae</taxon>
        <taxon>Chlorophyta</taxon>
        <taxon>core chlorophytes</taxon>
        <taxon>Chlorodendrophyceae</taxon>
        <taxon>Chlorodendrales</taxon>
        <taxon>Chlorodendraceae</taxon>
        <taxon>Tetraselmis</taxon>
    </lineage>
</organism>
<evidence type="ECO:0000259" key="5">
    <source>
        <dbReference type="Pfam" id="PF23609"/>
    </source>
</evidence>
<dbReference type="SUPFAM" id="SSF50978">
    <property type="entry name" value="WD40 repeat-like"/>
    <property type="match status" value="1"/>
</dbReference>
<sequence length="297" mass="32844">MSYVKVQQRPLFLPSRPLLPTTPPRDPGCASAGGGFGAALWSFGDGAPELTKVCALEGNEGVVRSILWHPEDEESLVSIEEGAVRFWSVGDCAARVTQSQPADDLQTLWSGAWSPAGDLLVTCGGNNLQLWDTRNPTKVKEIENAHRMPVRDIDFGRQNTHQVVSGGDDCKIRFWDIRKLVSNGDPEPLLELGGRHSHWVWQSRVNPFHDELVLSSSSDCQVVLWHVPSEGCDVRSSSPVRGCSSSREPPNYFAECYDEHDDSVYSTAWSASDPWLFASLSYDGRVTVNRVPNSTKY</sequence>
<dbReference type="InterPro" id="IPR001680">
    <property type="entry name" value="WD40_rpt"/>
</dbReference>
<dbReference type="EMBL" id="GBEZ01001233">
    <property type="protein sequence ID" value="JAC83725.1"/>
    <property type="molecule type" value="Transcribed_RNA"/>
</dbReference>
<dbReference type="InterPro" id="IPR040323">
    <property type="entry name" value="EIPR1"/>
</dbReference>
<gene>
    <name evidence="6" type="ORF">TSPGSL018_2677</name>
</gene>
<evidence type="ECO:0000256" key="3">
    <source>
        <dbReference type="ARBA" id="ARBA00022737"/>
    </source>
</evidence>
<evidence type="ECO:0000256" key="4">
    <source>
        <dbReference type="PROSITE-ProRule" id="PRU00221"/>
    </source>
</evidence>
<accession>A0A061SLG9</accession>
<feature type="non-terminal residue" evidence="6">
    <location>
        <position position="297"/>
    </location>
</feature>
<dbReference type="PROSITE" id="PS50082">
    <property type="entry name" value="WD_REPEATS_2"/>
    <property type="match status" value="1"/>
</dbReference>
<dbReference type="Gene3D" id="2.130.10.10">
    <property type="entry name" value="YVTN repeat-like/Quinoprotein amine dehydrogenase"/>
    <property type="match status" value="1"/>
</dbReference>
<dbReference type="PANTHER" id="PTHR14205:SF15">
    <property type="entry name" value="EARP AND GARP COMPLEX-INTERACTING PROTEIN 1"/>
    <property type="match status" value="1"/>
</dbReference>
<dbReference type="InterPro" id="IPR059104">
    <property type="entry name" value="Beta-prop_EIPR1-like"/>
</dbReference>
<comment type="similarity">
    <text evidence="1">Belongs to the WD repeat EIPR1 family.</text>
</comment>
<dbReference type="InterPro" id="IPR015943">
    <property type="entry name" value="WD40/YVTN_repeat-like_dom_sf"/>
</dbReference>
<dbReference type="GO" id="GO:0016567">
    <property type="term" value="P:protein ubiquitination"/>
    <property type="evidence" value="ECO:0007669"/>
    <property type="project" value="TreeGrafter"/>
</dbReference>
<dbReference type="PANTHER" id="PTHR14205">
    <property type="entry name" value="WD-REPEAT PROTEIN"/>
    <property type="match status" value="1"/>
</dbReference>
<dbReference type="Pfam" id="PF00400">
    <property type="entry name" value="WD40"/>
    <property type="match status" value="1"/>
</dbReference>
<dbReference type="Pfam" id="PF23609">
    <property type="entry name" value="Beta-prop_EIPR1"/>
    <property type="match status" value="1"/>
</dbReference>
<dbReference type="AlphaFoldDB" id="A0A061SLG9"/>
<evidence type="ECO:0000256" key="1">
    <source>
        <dbReference type="ARBA" id="ARBA00005672"/>
    </source>
</evidence>
<feature type="domain" description="EIPR1-like beta-propeller" evidence="5">
    <location>
        <begin position="46"/>
        <end position="225"/>
    </location>
</feature>
<dbReference type="InterPro" id="IPR036322">
    <property type="entry name" value="WD40_repeat_dom_sf"/>
</dbReference>
<dbReference type="SMART" id="SM00320">
    <property type="entry name" value="WD40"/>
    <property type="match status" value="5"/>
</dbReference>
<evidence type="ECO:0000256" key="2">
    <source>
        <dbReference type="ARBA" id="ARBA00022574"/>
    </source>
</evidence>
<evidence type="ECO:0000313" key="6">
    <source>
        <dbReference type="EMBL" id="JAC83725.1"/>
    </source>
</evidence>